<dbReference type="EMBL" id="JAAPAO010000184">
    <property type="protein sequence ID" value="KAF4668759.1"/>
    <property type="molecule type" value="Genomic_DNA"/>
</dbReference>
<dbReference type="Gene3D" id="1.20.920.60">
    <property type="match status" value="1"/>
</dbReference>
<evidence type="ECO:0000256" key="1">
    <source>
        <dbReference type="SAM" id="MobiDB-lite"/>
    </source>
</evidence>
<accession>A0A7J6MB37</accession>
<feature type="compositionally biased region" description="Low complexity" evidence="1">
    <location>
        <begin position="202"/>
        <end position="211"/>
    </location>
</feature>
<sequence length="236" mass="25567">MGNLGCKENDAYSEFVALMDRTSRYTGDMVDSISYLKANPDEVSAIVNVPLTRTINLTAMAYVLFMNYKDVAIVTGTMPSPVTIGEDPTPSYQRMVSDIRASPDAFVEGLMDRRAQDVSLWTLNKLQSILMDPDFAPDALGQWCYAASELCQFLVAATKAAEIYNSAWQLATTKLGPTERDMISAGEESDQRVLYNATCSTTSCSNSTAPESPRPPTSPPSTEMATLQAAGGQGLE</sequence>
<proteinExistence type="predicted"/>
<gene>
    <name evidence="2" type="ORF">FOL47_002880</name>
</gene>
<reference evidence="2 3" key="1">
    <citation type="submission" date="2020-04" db="EMBL/GenBank/DDBJ databases">
        <title>Perkinsus chesapeaki whole genome sequence.</title>
        <authorList>
            <person name="Bogema D.R."/>
        </authorList>
    </citation>
    <scope>NUCLEOTIDE SEQUENCE [LARGE SCALE GENOMIC DNA]</scope>
    <source>
        <strain evidence="2">ATCC PRA-425</strain>
    </source>
</reference>
<dbReference type="Proteomes" id="UP000591131">
    <property type="component" value="Unassembled WGS sequence"/>
</dbReference>
<comment type="caution">
    <text evidence="2">The sequence shown here is derived from an EMBL/GenBank/DDBJ whole genome shotgun (WGS) entry which is preliminary data.</text>
</comment>
<protein>
    <submittedName>
        <fullName evidence="2">Uncharacterized protein</fullName>
    </submittedName>
</protein>
<evidence type="ECO:0000313" key="3">
    <source>
        <dbReference type="Proteomes" id="UP000591131"/>
    </source>
</evidence>
<keyword evidence="3" id="KW-1185">Reference proteome</keyword>
<name>A0A7J6MB37_PERCH</name>
<dbReference type="AlphaFoldDB" id="A0A7J6MB37"/>
<feature type="region of interest" description="Disordered" evidence="1">
    <location>
        <begin position="202"/>
        <end position="236"/>
    </location>
</feature>
<dbReference type="OrthoDB" id="427921at2759"/>
<organism evidence="2 3">
    <name type="scientific">Perkinsus chesapeaki</name>
    <name type="common">Clam parasite</name>
    <name type="synonym">Perkinsus andrewsi</name>
    <dbReference type="NCBI Taxonomy" id="330153"/>
    <lineage>
        <taxon>Eukaryota</taxon>
        <taxon>Sar</taxon>
        <taxon>Alveolata</taxon>
        <taxon>Perkinsozoa</taxon>
        <taxon>Perkinsea</taxon>
        <taxon>Perkinsida</taxon>
        <taxon>Perkinsidae</taxon>
        <taxon>Perkinsus</taxon>
    </lineage>
</organism>
<evidence type="ECO:0000313" key="2">
    <source>
        <dbReference type="EMBL" id="KAF4668759.1"/>
    </source>
</evidence>